<dbReference type="Gene3D" id="1.10.1060.10">
    <property type="entry name" value="Alpha-helical ferredoxin"/>
    <property type="match status" value="1"/>
</dbReference>
<dbReference type="Gene3D" id="3.40.50.10420">
    <property type="entry name" value="NagB/RpiA/CoA transferase-like"/>
    <property type="match status" value="1"/>
</dbReference>
<keyword evidence="4" id="KW-0677">Repeat</keyword>
<feature type="domain" description="4Fe-4S ferredoxin-type" evidence="9">
    <location>
        <begin position="324"/>
        <end position="354"/>
    </location>
</feature>
<evidence type="ECO:0000256" key="1">
    <source>
        <dbReference type="ARBA" id="ARBA00022448"/>
    </source>
</evidence>
<keyword evidence="7" id="KW-0411">Iron-sulfur</keyword>
<accession>A0A1Q8I0W4</accession>
<evidence type="ECO:0000256" key="3">
    <source>
        <dbReference type="ARBA" id="ARBA00022723"/>
    </source>
</evidence>
<dbReference type="InterPro" id="IPR004452">
    <property type="entry name" value="LutB/LldF"/>
</dbReference>
<keyword evidence="2" id="KW-0004">4Fe-4S</keyword>
<evidence type="ECO:0000313" key="11">
    <source>
        <dbReference type="EMBL" id="OLO49832.1"/>
    </source>
</evidence>
<evidence type="ECO:0000259" key="9">
    <source>
        <dbReference type="PROSITE" id="PS51379"/>
    </source>
</evidence>
<evidence type="ECO:0000256" key="2">
    <source>
        <dbReference type="ARBA" id="ARBA00022485"/>
    </source>
</evidence>
<dbReference type="Pfam" id="PF02589">
    <property type="entry name" value="LUD_dom"/>
    <property type="match status" value="1"/>
</dbReference>
<keyword evidence="1" id="KW-0813">Transport</keyword>
<dbReference type="PROSITE" id="PS51379">
    <property type="entry name" value="4FE4S_FER_2"/>
    <property type="match status" value="1"/>
</dbReference>
<keyword evidence="3" id="KW-0479">Metal-binding</keyword>
<comment type="caution">
    <text evidence="10">The sequence shown here is derived from an EMBL/GenBank/DDBJ whole genome shotgun (WGS) entry which is preliminary data.</text>
</comment>
<dbReference type="SUPFAM" id="SSF46548">
    <property type="entry name" value="alpha-helical ferredoxin"/>
    <property type="match status" value="1"/>
</dbReference>
<dbReference type="PANTHER" id="PTHR47153:SF2">
    <property type="entry name" value="LACTATE UTILIZATION PROTEIN B"/>
    <property type="match status" value="1"/>
</dbReference>
<dbReference type="Pfam" id="PF13183">
    <property type="entry name" value="Fer4_8"/>
    <property type="match status" value="1"/>
</dbReference>
<dbReference type="InterPro" id="IPR037171">
    <property type="entry name" value="NagB/RpiA_transferase-like"/>
</dbReference>
<keyword evidence="5" id="KW-0249">Electron transport</keyword>
<evidence type="ECO:0000256" key="5">
    <source>
        <dbReference type="ARBA" id="ARBA00022982"/>
    </source>
</evidence>
<dbReference type="EMBL" id="MSKI01000123">
    <property type="protein sequence ID" value="OLO49832.1"/>
    <property type="molecule type" value="Genomic_DNA"/>
</dbReference>
<protein>
    <submittedName>
        <fullName evidence="10">Iron-sulfur cluster-binding protein</fullName>
    </submittedName>
</protein>
<dbReference type="InterPro" id="IPR003741">
    <property type="entry name" value="LUD_dom"/>
</dbReference>
<feature type="compositionally biased region" description="Polar residues" evidence="8">
    <location>
        <begin position="563"/>
        <end position="577"/>
    </location>
</feature>
<evidence type="ECO:0000313" key="12">
    <source>
        <dbReference type="Proteomes" id="UP000185736"/>
    </source>
</evidence>
<dbReference type="Proteomes" id="UP000185736">
    <property type="component" value="Unassembled WGS sequence"/>
</dbReference>
<evidence type="ECO:0000313" key="10">
    <source>
        <dbReference type="EMBL" id="OLL14749.1"/>
    </source>
</evidence>
<evidence type="ECO:0000256" key="7">
    <source>
        <dbReference type="ARBA" id="ARBA00023014"/>
    </source>
</evidence>
<evidence type="ECO:0000256" key="4">
    <source>
        <dbReference type="ARBA" id="ARBA00022737"/>
    </source>
</evidence>
<organism evidence="10 12">
    <name type="scientific">Actinomyces oris</name>
    <dbReference type="NCBI Taxonomy" id="544580"/>
    <lineage>
        <taxon>Bacteria</taxon>
        <taxon>Bacillati</taxon>
        <taxon>Actinomycetota</taxon>
        <taxon>Actinomycetes</taxon>
        <taxon>Actinomycetales</taxon>
        <taxon>Actinomycetaceae</taxon>
        <taxon>Actinomyces</taxon>
    </lineage>
</organism>
<proteinExistence type="predicted"/>
<evidence type="ECO:0000313" key="13">
    <source>
        <dbReference type="Proteomes" id="UP000186855"/>
    </source>
</evidence>
<dbReference type="Proteomes" id="UP000186855">
    <property type="component" value="Unassembled WGS sequence"/>
</dbReference>
<dbReference type="SUPFAM" id="SSF100950">
    <property type="entry name" value="NagB/RpiA/CoA transferase-like"/>
    <property type="match status" value="1"/>
</dbReference>
<evidence type="ECO:0000256" key="6">
    <source>
        <dbReference type="ARBA" id="ARBA00023004"/>
    </source>
</evidence>
<reference evidence="12 13" key="1">
    <citation type="submission" date="2016-12" db="EMBL/GenBank/DDBJ databases">
        <title>Genomic comparison of strains in the 'Actinomyces naeslundii' group.</title>
        <authorList>
            <person name="Mughal S.R."/>
            <person name="Do T."/>
            <person name="Gilbert S.C."/>
            <person name="Witherden E.A."/>
            <person name="Didelot X."/>
            <person name="Beighton D."/>
        </authorList>
    </citation>
    <scope>NUCLEOTIDE SEQUENCE [LARGE SCALE GENOMIC DNA]</scope>
    <source>
        <strain evidence="11 13">S24V</strain>
        <strain evidence="10 12">S64C</strain>
    </source>
</reference>
<dbReference type="RefSeq" id="WP_075249252.1">
    <property type="nucleotide sequence ID" value="NZ_MSGO01000030.1"/>
</dbReference>
<dbReference type="GO" id="GO:0051539">
    <property type="term" value="F:4 iron, 4 sulfur cluster binding"/>
    <property type="evidence" value="ECO:0007669"/>
    <property type="project" value="UniProtKB-KW"/>
</dbReference>
<dbReference type="InterPro" id="IPR017896">
    <property type="entry name" value="4Fe4S_Fe-S-bd"/>
</dbReference>
<dbReference type="PANTHER" id="PTHR47153">
    <property type="entry name" value="LACTATE UTILIZATION PROTEIN B"/>
    <property type="match status" value="1"/>
</dbReference>
<evidence type="ECO:0000256" key="8">
    <source>
        <dbReference type="SAM" id="MobiDB-lite"/>
    </source>
</evidence>
<dbReference type="PROSITE" id="PS00198">
    <property type="entry name" value="4FE4S_FER_1"/>
    <property type="match status" value="1"/>
</dbReference>
<feature type="region of interest" description="Disordered" evidence="8">
    <location>
        <begin position="512"/>
        <end position="577"/>
    </location>
</feature>
<dbReference type="InterPro" id="IPR017900">
    <property type="entry name" value="4Fe4S_Fe_S_CS"/>
</dbReference>
<keyword evidence="6" id="KW-0408">Iron</keyword>
<dbReference type="InterPro" id="IPR024185">
    <property type="entry name" value="FTHF_cligase-like_sf"/>
</dbReference>
<name>A0A1Q8I0W4_9ACTO</name>
<sequence>MTQVFLGMPHTGGWRTEVEQPEDTLRWGHTFPEGAHKTLANTQMRRNLGHATRTIRSKRADRVAEMPDWEDLRNAAEAVKFEVASRLPELLEQFEANVTARGGIVHWARDAAEANRIITDIIASKGVDDIVKIKSMATQETNLNEYLADRGITAHETDLAEMIVQLADDMPSHIVVPAIHRNRSEVRGIFLDRMEDAPADLSDDPKELTAAARSHLRNKFLHASVAVSGTNMGVAETGTVSIFESEGNGRMCLTLPDTLITLMGIEKLVPRFQDVEIFSQLLPRSATGERMNPYTSMWTGVTEGDGPKEFHLVLMDNGRTKTLADPVGRQALACIRCGSCMNICPVYQHTGGHAYGSVYPGPIGSIITPQLTQGLADDDPVHTLPFASSLCGACGEVCPVKIDIPTILVHLRARSVDVKRRIVPDVWDVAMNVSAPVMSKSSLWEAASQTVKASALLGGKDGKIGALPFPASLWTGARDLPVAPSETFRQWWRRTHPEGETPLSQVAGAQVGRGHADGFPADPPPSPGKPVSGSASADGEPTPAALDARSAINNPEPIAPEASATQAPAGSTSEEEL</sequence>
<dbReference type="InterPro" id="IPR009051">
    <property type="entry name" value="Helical_ferredxn"/>
</dbReference>
<dbReference type="GO" id="GO:0046872">
    <property type="term" value="F:metal ion binding"/>
    <property type="evidence" value="ECO:0007669"/>
    <property type="project" value="UniProtKB-KW"/>
</dbReference>
<dbReference type="EMBL" id="MSGO01000030">
    <property type="protein sequence ID" value="OLL14749.1"/>
    <property type="molecule type" value="Genomic_DNA"/>
</dbReference>
<gene>
    <name evidence="11" type="ORF">BKH30_10300</name>
    <name evidence="10" type="ORF">BKH32_06910</name>
</gene>
<dbReference type="NCBIfam" id="TIGR00273">
    <property type="entry name" value="LutB/LldF family L-lactate oxidation iron-sulfur protein"/>
    <property type="match status" value="1"/>
</dbReference>
<dbReference type="GO" id="GO:0006089">
    <property type="term" value="P:lactate metabolic process"/>
    <property type="evidence" value="ECO:0007669"/>
    <property type="project" value="InterPro"/>
</dbReference>
<dbReference type="AlphaFoldDB" id="A0A1Q8I0W4"/>